<dbReference type="Proteomes" id="UP000299290">
    <property type="component" value="Unassembled WGS sequence"/>
</dbReference>
<name>A0A4D4K5C9_9ACTN</name>
<reference evidence="2 3" key="1">
    <citation type="journal article" date="2020" name="Int. J. Syst. Evol. Microbiol.">
        <title>Reclassification of Streptomyces castelarensis and Streptomyces sporoclivatus as later heterotypic synonyms of Streptomyces antimycoticus.</title>
        <authorList>
            <person name="Komaki H."/>
            <person name="Tamura T."/>
        </authorList>
    </citation>
    <scope>NUCLEOTIDE SEQUENCE [LARGE SCALE GENOMIC DNA]</scope>
    <source>
        <strain evidence="2 3">NBRC 12839</strain>
    </source>
</reference>
<evidence type="ECO:0000313" key="2">
    <source>
        <dbReference type="EMBL" id="GDY42220.1"/>
    </source>
</evidence>
<feature type="region of interest" description="Disordered" evidence="1">
    <location>
        <begin position="1"/>
        <end position="21"/>
    </location>
</feature>
<organism evidence="2 3">
    <name type="scientific">Streptomyces antimycoticus</name>
    <dbReference type="NCBI Taxonomy" id="68175"/>
    <lineage>
        <taxon>Bacteria</taxon>
        <taxon>Bacillati</taxon>
        <taxon>Actinomycetota</taxon>
        <taxon>Actinomycetes</taxon>
        <taxon>Kitasatosporales</taxon>
        <taxon>Streptomycetaceae</taxon>
        <taxon>Streptomyces</taxon>
        <taxon>Streptomyces violaceusniger group</taxon>
    </lineage>
</organism>
<accession>A0A4D4K5C9</accession>
<proteinExistence type="predicted"/>
<evidence type="ECO:0000256" key="1">
    <source>
        <dbReference type="SAM" id="MobiDB-lite"/>
    </source>
</evidence>
<evidence type="ECO:0000313" key="3">
    <source>
        <dbReference type="Proteomes" id="UP000299290"/>
    </source>
</evidence>
<dbReference type="EMBL" id="BJHV01000001">
    <property type="protein sequence ID" value="GDY42220.1"/>
    <property type="molecule type" value="Genomic_DNA"/>
</dbReference>
<sequence>MLGAHLAPQPGHMDIDGPAVADMAVPPHRGHQLIAGVHPVRMGDEMAQQLELEIGQVQRPPRDLGGPMVGVDPDELVTRLTRLTRHGRYSLRGGPAASGRCRSAGTSTR</sequence>
<protein>
    <submittedName>
        <fullName evidence="2">Uncharacterized protein</fullName>
    </submittedName>
</protein>
<feature type="region of interest" description="Disordered" evidence="1">
    <location>
        <begin position="89"/>
        <end position="109"/>
    </location>
</feature>
<dbReference type="AlphaFoldDB" id="A0A4D4K5C9"/>
<comment type="caution">
    <text evidence="2">The sequence shown here is derived from an EMBL/GenBank/DDBJ whole genome shotgun (WGS) entry which is preliminary data.</text>
</comment>
<gene>
    <name evidence="2" type="ORF">SANT12839_031020</name>
</gene>
<keyword evidence="3" id="KW-1185">Reference proteome</keyword>